<sequence length="35" mass="4119">DLVSHTQTYINEFMIKLDDDDLIDYCQGFGIFYKG</sequence>
<dbReference type="AlphaFoldDB" id="A0A0F9GP95"/>
<dbReference type="EMBL" id="LAZR01017364">
    <property type="protein sequence ID" value="KKM00725.1"/>
    <property type="molecule type" value="Genomic_DNA"/>
</dbReference>
<feature type="non-terminal residue" evidence="1">
    <location>
        <position position="1"/>
    </location>
</feature>
<protein>
    <submittedName>
        <fullName evidence="1">Uncharacterized protein</fullName>
    </submittedName>
</protein>
<reference evidence="1" key="1">
    <citation type="journal article" date="2015" name="Nature">
        <title>Complex archaea that bridge the gap between prokaryotes and eukaryotes.</title>
        <authorList>
            <person name="Spang A."/>
            <person name="Saw J.H."/>
            <person name="Jorgensen S.L."/>
            <person name="Zaremba-Niedzwiedzka K."/>
            <person name="Martijn J."/>
            <person name="Lind A.E."/>
            <person name="van Eijk R."/>
            <person name="Schleper C."/>
            <person name="Guy L."/>
            <person name="Ettema T.J."/>
        </authorList>
    </citation>
    <scope>NUCLEOTIDE SEQUENCE</scope>
</reference>
<name>A0A0F9GP95_9ZZZZ</name>
<comment type="caution">
    <text evidence="1">The sequence shown here is derived from an EMBL/GenBank/DDBJ whole genome shotgun (WGS) entry which is preliminary data.</text>
</comment>
<organism evidence="1">
    <name type="scientific">marine sediment metagenome</name>
    <dbReference type="NCBI Taxonomy" id="412755"/>
    <lineage>
        <taxon>unclassified sequences</taxon>
        <taxon>metagenomes</taxon>
        <taxon>ecological metagenomes</taxon>
    </lineage>
</organism>
<proteinExistence type="predicted"/>
<accession>A0A0F9GP95</accession>
<evidence type="ECO:0000313" key="1">
    <source>
        <dbReference type="EMBL" id="KKM00725.1"/>
    </source>
</evidence>
<gene>
    <name evidence="1" type="ORF">LCGC14_1801450</name>
</gene>